<sequence>MGELHQPGTTVVFSGPVARELVDLLTTSKVLVVWWNGSIRNGSGPACSAGMTSM</sequence>
<reference evidence="2" key="1">
    <citation type="journal article" date="2019" name="Int. J. Syst. Evol. Microbiol.">
        <title>The Global Catalogue of Microorganisms (GCM) 10K type strain sequencing project: providing services to taxonomists for standard genome sequencing and annotation.</title>
        <authorList>
            <consortium name="The Broad Institute Genomics Platform"/>
            <consortium name="The Broad Institute Genome Sequencing Center for Infectious Disease"/>
            <person name="Wu L."/>
            <person name="Ma J."/>
        </authorList>
    </citation>
    <scope>NUCLEOTIDE SEQUENCE [LARGE SCALE GENOMIC DNA]</scope>
    <source>
        <strain evidence="2">CGMCC 4.7405</strain>
    </source>
</reference>
<dbReference type="Proteomes" id="UP001595690">
    <property type="component" value="Unassembled WGS sequence"/>
</dbReference>
<organism evidence="1 2">
    <name type="scientific">Lentzea rhizosphaerae</name>
    <dbReference type="NCBI Taxonomy" id="2041025"/>
    <lineage>
        <taxon>Bacteria</taxon>
        <taxon>Bacillati</taxon>
        <taxon>Actinomycetota</taxon>
        <taxon>Actinomycetes</taxon>
        <taxon>Pseudonocardiales</taxon>
        <taxon>Pseudonocardiaceae</taxon>
        <taxon>Lentzea</taxon>
    </lineage>
</organism>
<dbReference type="EMBL" id="JBHRZI010000032">
    <property type="protein sequence ID" value="MFC3897147.1"/>
    <property type="molecule type" value="Genomic_DNA"/>
</dbReference>
<accession>A0ABV8C580</accession>
<evidence type="ECO:0000313" key="1">
    <source>
        <dbReference type="EMBL" id="MFC3897147.1"/>
    </source>
</evidence>
<gene>
    <name evidence="1" type="ORF">ACFOWZ_37205</name>
</gene>
<keyword evidence="2" id="KW-1185">Reference proteome</keyword>
<proteinExistence type="predicted"/>
<dbReference type="RefSeq" id="WP_382378633.1">
    <property type="nucleotide sequence ID" value="NZ_JBHRZI010000032.1"/>
</dbReference>
<protein>
    <submittedName>
        <fullName evidence="1">Uncharacterized protein</fullName>
    </submittedName>
</protein>
<name>A0ABV8C580_9PSEU</name>
<evidence type="ECO:0000313" key="2">
    <source>
        <dbReference type="Proteomes" id="UP001595690"/>
    </source>
</evidence>
<comment type="caution">
    <text evidence="1">The sequence shown here is derived from an EMBL/GenBank/DDBJ whole genome shotgun (WGS) entry which is preliminary data.</text>
</comment>